<organism evidence="10 11">
    <name type="scientific">Pseudomonas bubulae</name>
    <dbReference type="NCBI Taxonomy" id="2316085"/>
    <lineage>
        <taxon>Bacteria</taxon>
        <taxon>Pseudomonadati</taxon>
        <taxon>Pseudomonadota</taxon>
        <taxon>Gammaproteobacteria</taxon>
        <taxon>Pseudomonadales</taxon>
        <taxon>Pseudomonadaceae</taxon>
        <taxon>Pseudomonas</taxon>
    </lineage>
</organism>
<protein>
    <submittedName>
        <fullName evidence="10">TolC family protein</fullName>
    </submittedName>
</protein>
<proteinExistence type="inferred from homology"/>
<reference evidence="11" key="1">
    <citation type="submission" date="2024-02" db="EMBL/GenBank/DDBJ databases">
        <title>Exploring bacterial hosts of class 1 integrons in salad vegetable microbiomes with epicPCR.</title>
        <authorList>
            <person name="Qi Q."/>
            <person name="Ghaly T.M."/>
            <person name="Gillings M.R."/>
            <person name="Tetu S.G."/>
        </authorList>
    </citation>
    <scope>NUCLEOTIDE SEQUENCE [LARGE SCALE GENOMIC DNA]</scope>
    <source>
        <strain evidence="11">S2-2023-2</strain>
    </source>
</reference>
<dbReference type="PANTHER" id="PTHR30203:SF32">
    <property type="entry name" value="CATION EFFLUX SYSTEM PROTEIN CUSC"/>
    <property type="match status" value="1"/>
</dbReference>
<keyword evidence="7" id="KW-0998">Cell outer membrane</keyword>
<keyword evidence="8 9" id="KW-0449">Lipoprotein</keyword>
<evidence type="ECO:0000256" key="2">
    <source>
        <dbReference type="ARBA" id="ARBA00007613"/>
    </source>
</evidence>
<dbReference type="RefSeq" id="WP_338660139.1">
    <property type="nucleotide sequence ID" value="NZ_CP146072.1"/>
</dbReference>
<dbReference type="NCBIfam" id="TIGR01845">
    <property type="entry name" value="outer_NodT"/>
    <property type="match status" value="1"/>
</dbReference>
<dbReference type="InterPro" id="IPR003423">
    <property type="entry name" value="OMP_efflux"/>
</dbReference>
<dbReference type="Gene3D" id="2.20.200.10">
    <property type="entry name" value="Outer membrane efflux proteins (OEP)"/>
    <property type="match status" value="1"/>
</dbReference>
<evidence type="ECO:0000313" key="10">
    <source>
        <dbReference type="EMBL" id="WWR36597.1"/>
    </source>
</evidence>
<evidence type="ECO:0000256" key="5">
    <source>
        <dbReference type="ARBA" id="ARBA00023136"/>
    </source>
</evidence>
<keyword evidence="11" id="KW-1185">Reference proteome</keyword>
<evidence type="ECO:0000313" key="11">
    <source>
        <dbReference type="Proteomes" id="UP001369248"/>
    </source>
</evidence>
<evidence type="ECO:0000256" key="6">
    <source>
        <dbReference type="ARBA" id="ARBA00023139"/>
    </source>
</evidence>
<accession>A0ABZ2H3G7</accession>
<keyword evidence="4 9" id="KW-0812">Transmembrane</keyword>
<dbReference type="EMBL" id="CP146072">
    <property type="protein sequence ID" value="WWR36597.1"/>
    <property type="molecule type" value="Genomic_DNA"/>
</dbReference>
<gene>
    <name evidence="10" type="ORF">V6B39_16620</name>
</gene>
<keyword evidence="5 9" id="KW-0472">Membrane</keyword>
<keyword evidence="6 9" id="KW-0564">Palmitate</keyword>
<dbReference type="Pfam" id="PF02321">
    <property type="entry name" value="OEP"/>
    <property type="match status" value="2"/>
</dbReference>
<evidence type="ECO:0000256" key="7">
    <source>
        <dbReference type="ARBA" id="ARBA00023237"/>
    </source>
</evidence>
<comment type="similarity">
    <text evidence="2 9">Belongs to the outer membrane factor (OMF) (TC 1.B.17) family.</text>
</comment>
<evidence type="ECO:0000256" key="9">
    <source>
        <dbReference type="RuleBase" id="RU362097"/>
    </source>
</evidence>
<evidence type="ECO:0000256" key="8">
    <source>
        <dbReference type="ARBA" id="ARBA00023288"/>
    </source>
</evidence>
<dbReference type="GeneID" id="89544905"/>
<comment type="subcellular location">
    <subcellularLocation>
        <location evidence="1 9">Cell outer membrane</location>
        <topology evidence="1 9">Lipid-anchor</topology>
    </subcellularLocation>
</comment>
<dbReference type="Gene3D" id="1.20.1600.10">
    <property type="entry name" value="Outer membrane efflux proteins (OEP)"/>
    <property type="match status" value="1"/>
</dbReference>
<dbReference type="Proteomes" id="UP001369248">
    <property type="component" value="Chromosome"/>
</dbReference>
<sequence>MKSMPCWTQSTLRSNVLENIIVITRYYPAVFCSVMLLAGCSTHLPDVNAVKSQLALPAKWRNALPEGKDIKQTQHWWRSFQDPDLDALVERVLRNNNNLAAAAYRVKKAEAQAGIVRTNLTPGVSSGFKLSSSKELNRGSSEQKAFTSTFSLSYELDLWGRLAKARDISAWEAMATREDREHIAMQLIGTTMELYWRLAFLNESIEINDTSIASARSILELARLGESVGQEGRLQSIQAEQQLSVLLADKTGRLQQREESRNALLVLLASPMGWDDTIKIRPVPTQPSTALRSEIPAHILSQRPDMRAAELRLRAHFSNIEIQQRNLYPAVNLTAGITGGGTRELSNILRNPVGFFTADLRLPFFEFNKGKLQVEIAEATYQESIELYKKQLLDALQDVENSLSAYKQLTDEGLYLARAHESSSRAERIAEIRYRLGQSNIKEWLDQQDAKRSIELRLGKSRTDRLIAMVKFHQSIGGGCGDGCADALR</sequence>
<keyword evidence="3 9" id="KW-1134">Transmembrane beta strand</keyword>
<dbReference type="InterPro" id="IPR010131">
    <property type="entry name" value="MdtP/NodT-like"/>
</dbReference>
<dbReference type="SUPFAM" id="SSF56954">
    <property type="entry name" value="Outer membrane efflux proteins (OEP)"/>
    <property type="match status" value="1"/>
</dbReference>
<evidence type="ECO:0000256" key="1">
    <source>
        <dbReference type="ARBA" id="ARBA00004459"/>
    </source>
</evidence>
<evidence type="ECO:0000256" key="4">
    <source>
        <dbReference type="ARBA" id="ARBA00022692"/>
    </source>
</evidence>
<dbReference type="PANTHER" id="PTHR30203">
    <property type="entry name" value="OUTER MEMBRANE CATION EFFLUX PROTEIN"/>
    <property type="match status" value="1"/>
</dbReference>
<name>A0ABZ2H3G7_9PSED</name>
<evidence type="ECO:0000256" key="3">
    <source>
        <dbReference type="ARBA" id="ARBA00022452"/>
    </source>
</evidence>